<protein>
    <recommendedName>
        <fullName evidence="8 9">7-methyl-GTP pyrophosphatase</fullName>
        <shortName evidence="9">m(7)GTP pyrophosphatase</shortName>
        <ecNumber evidence="9">3.6.1.-</ecNumber>
    </recommendedName>
</protein>
<evidence type="ECO:0000313" key="10">
    <source>
        <dbReference type="EMBL" id="PIE83324.1"/>
    </source>
</evidence>
<dbReference type="GO" id="GO:0047429">
    <property type="term" value="F:nucleoside triphosphate diphosphatase activity"/>
    <property type="evidence" value="ECO:0007669"/>
    <property type="project" value="InterPro"/>
</dbReference>
<dbReference type="Gene3D" id="3.90.950.10">
    <property type="match status" value="1"/>
</dbReference>
<feature type="active site" description="Proton acceptor" evidence="9">
    <location>
        <position position="76"/>
    </location>
</feature>
<accession>A0A2G6PFI7</accession>
<evidence type="ECO:0000256" key="2">
    <source>
        <dbReference type="ARBA" id="ARBA00022490"/>
    </source>
</evidence>
<dbReference type="CDD" id="cd00555">
    <property type="entry name" value="Maf"/>
    <property type="match status" value="1"/>
</dbReference>
<comment type="catalytic activity">
    <reaction evidence="5 9">
        <text>N(7)-methyl-GTP + H2O = N(7)-methyl-GMP + diphosphate + H(+)</text>
        <dbReference type="Rhea" id="RHEA:58744"/>
        <dbReference type="ChEBI" id="CHEBI:15377"/>
        <dbReference type="ChEBI" id="CHEBI:15378"/>
        <dbReference type="ChEBI" id="CHEBI:33019"/>
        <dbReference type="ChEBI" id="CHEBI:58285"/>
        <dbReference type="ChEBI" id="CHEBI:87133"/>
    </reaction>
</comment>
<feature type="site" description="Important for substrate specificity" evidence="9">
    <location>
        <position position="19"/>
    </location>
</feature>
<dbReference type="PIRSF" id="PIRSF006305">
    <property type="entry name" value="Maf"/>
    <property type="match status" value="1"/>
</dbReference>
<reference evidence="10 11" key="1">
    <citation type="submission" date="2017-10" db="EMBL/GenBank/DDBJ databases">
        <title>Novel microbial diversity and functional potential in the marine mammal oral microbiome.</title>
        <authorList>
            <person name="Dudek N.K."/>
            <person name="Sun C.L."/>
            <person name="Burstein D."/>
            <person name="Kantor R.S."/>
            <person name="Aliaga Goltsman D.S."/>
            <person name="Bik E.M."/>
            <person name="Thomas B.C."/>
            <person name="Banfield J.F."/>
            <person name="Relman D.A."/>
        </authorList>
    </citation>
    <scope>NUCLEOTIDE SEQUENCE [LARGE SCALE GENOMIC DNA]</scope>
    <source>
        <strain evidence="10">DOLJORAL78_50_517</strain>
    </source>
</reference>
<evidence type="ECO:0000256" key="3">
    <source>
        <dbReference type="ARBA" id="ARBA00022801"/>
    </source>
</evidence>
<evidence type="ECO:0000256" key="1">
    <source>
        <dbReference type="ARBA" id="ARBA00004496"/>
    </source>
</evidence>
<dbReference type="PANTHER" id="PTHR43213">
    <property type="entry name" value="BIFUNCTIONAL DTTP/UTP PYROPHOSPHATASE/METHYLTRANSFERASE PROTEIN-RELATED"/>
    <property type="match status" value="1"/>
</dbReference>
<comment type="caution">
    <text evidence="9">Lacks conserved residue(s) required for the propagation of feature annotation.</text>
</comment>
<dbReference type="AlphaFoldDB" id="A0A2G6PFI7"/>
<comment type="caution">
    <text evidence="10">The sequence shown here is derived from an EMBL/GenBank/DDBJ whole genome shotgun (WGS) entry which is preliminary data.</text>
</comment>
<dbReference type="Proteomes" id="UP000229278">
    <property type="component" value="Unassembled WGS sequence"/>
</dbReference>
<evidence type="ECO:0000256" key="4">
    <source>
        <dbReference type="ARBA" id="ARBA00023080"/>
    </source>
</evidence>
<sequence length="199" mass="21787">MPNTDTHKRHLVLASTSIFRRNLLLRLGLPFSVRSPEVDETRLAGEDAPTLVARLAELKARSIAQHEPEALIIGSDQVAVLADTILGKPNTHEHAIKQLQHASGQTVTFYTGLCLLDAANGSCQVAVEPFDVVFRTLTTTQIERYLQREKPYNCAGSFKSEGLGIALFERLEGHDPTGLIGLPLIRLTQMLEIVGIAVL</sequence>
<evidence type="ECO:0000256" key="6">
    <source>
        <dbReference type="ARBA" id="ARBA00053369"/>
    </source>
</evidence>
<keyword evidence="2 9" id="KW-0963">Cytoplasm</keyword>
<keyword evidence="3 9" id="KW-0378">Hydrolase</keyword>
<feature type="site" description="Important for substrate specificity" evidence="9">
    <location>
        <position position="161"/>
    </location>
</feature>
<dbReference type="EC" id="3.6.1.-" evidence="9"/>
<dbReference type="GO" id="GO:0009117">
    <property type="term" value="P:nucleotide metabolic process"/>
    <property type="evidence" value="ECO:0007669"/>
    <property type="project" value="UniProtKB-KW"/>
</dbReference>
<dbReference type="HAMAP" id="MF_00528">
    <property type="entry name" value="Maf"/>
    <property type="match status" value="1"/>
</dbReference>
<dbReference type="InterPro" id="IPR029001">
    <property type="entry name" value="ITPase-like_fam"/>
</dbReference>
<comment type="cofactor">
    <cofactor evidence="9">
        <name>a divalent metal cation</name>
        <dbReference type="ChEBI" id="CHEBI:60240"/>
    </cofactor>
</comment>
<comment type="function">
    <text evidence="6 9">Nucleoside triphosphate pyrophosphatase that hydrolyzes 7-methyl-GTP (m(7)GTP). May have a dual role in cell division arrest and in preventing the incorporation of modified nucleotides into cellular nucleic acids.</text>
</comment>
<evidence type="ECO:0000256" key="5">
    <source>
        <dbReference type="ARBA" id="ARBA00050213"/>
    </source>
</evidence>
<dbReference type="InterPro" id="IPR003697">
    <property type="entry name" value="Maf-like"/>
</dbReference>
<name>A0A2G6PFI7_9GAMM</name>
<dbReference type="PANTHER" id="PTHR43213:SF10">
    <property type="entry name" value="7-METHYL-GTP PYROPHOSPHATASE"/>
    <property type="match status" value="1"/>
</dbReference>
<comment type="similarity">
    <text evidence="7 9">Belongs to the Maf family. YceF subfamily.</text>
</comment>
<dbReference type="Pfam" id="PF02545">
    <property type="entry name" value="Maf"/>
    <property type="match status" value="1"/>
</dbReference>
<proteinExistence type="inferred from homology"/>
<evidence type="ECO:0000256" key="7">
    <source>
        <dbReference type="ARBA" id="ARBA00060749"/>
    </source>
</evidence>
<evidence type="ECO:0000256" key="8">
    <source>
        <dbReference type="ARBA" id="ARBA00068163"/>
    </source>
</evidence>
<dbReference type="FunFam" id="3.90.950.10:FF:000005">
    <property type="entry name" value="7-methyl-GTP pyrophosphatase"/>
    <property type="match status" value="1"/>
</dbReference>
<evidence type="ECO:0000256" key="9">
    <source>
        <dbReference type="HAMAP-Rule" id="MF_00528"/>
    </source>
</evidence>
<keyword evidence="4 9" id="KW-0546">Nucleotide metabolism</keyword>
<organism evidence="10 11">
    <name type="scientific">Candidatus Contendibacter odensensis</name>
    <dbReference type="NCBI Taxonomy" id="1400860"/>
    <lineage>
        <taxon>Bacteria</taxon>
        <taxon>Pseudomonadati</taxon>
        <taxon>Pseudomonadota</taxon>
        <taxon>Gammaproteobacteria</taxon>
        <taxon>Candidatus Competibacteraceae</taxon>
        <taxon>Candidatus Contendibacter</taxon>
    </lineage>
</organism>
<feature type="site" description="Important for substrate specificity" evidence="9">
    <location>
        <position position="77"/>
    </location>
</feature>
<dbReference type="NCBIfam" id="TIGR00172">
    <property type="entry name" value="maf"/>
    <property type="match status" value="1"/>
</dbReference>
<dbReference type="EMBL" id="PDTV01000005">
    <property type="protein sequence ID" value="PIE83324.1"/>
    <property type="molecule type" value="Genomic_DNA"/>
</dbReference>
<dbReference type="GO" id="GO:0005737">
    <property type="term" value="C:cytoplasm"/>
    <property type="evidence" value="ECO:0007669"/>
    <property type="project" value="UniProtKB-SubCell"/>
</dbReference>
<gene>
    <name evidence="10" type="ORF">CSA09_02310</name>
</gene>
<dbReference type="SUPFAM" id="SSF52972">
    <property type="entry name" value="ITPase-like"/>
    <property type="match status" value="1"/>
</dbReference>
<evidence type="ECO:0000313" key="11">
    <source>
        <dbReference type="Proteomes" id="UP000229278"/>
    </source>
</evidence>
<comment type="subcellular location">
    <subcellularLocation>
        <location evidence="1 9">Cytoplasm</location>
    </subcellularLocation>
</comment>